<gene>
    <name evidence="2" type="ORF">O181_011133</name>
</gene>
<protein>
    <recommendedName>
        <fullName evidence="1">Tet-like 2OG-Fe(II) oxygenase domain-containing protein</fullName>
    </recommendedName>
</protein>
<accession>A0A9Q3BUP5</accession>
<evidence type="ECO:0000313" key="3">
    <source>
        <dbReference type="Proteomes" id="UP000765509"/>
    </source>
</evidence>
<dbReference type="EMBL" id="AVOT02002755">
    <property type="protein sequence ID" value="MBW0471418.1"/>
    <property type="molecule type" value="Genomic_DNA"/>
</dbReference>
<feature type="domain" description="Tet-like 2OG-Fe(II) oxygenase" evidence="1">
    <location>
        <begin position="1"/>
        <end position="78"/>
    </location>
</feature>
<dbReference type="Proteomes" id="UP000765509">
    <property type="component" value="Unassembled WGS sequence"/>
</dbReference>
<evidence type="ECO:0000313" key="2">
    <source>
        <dbReference type="EMBL" id="MBW0471418.1"/>
    </source>
</evidence>
<sequence>MNVFKNSPQLDRDASLYSPGWWFQADKQTGQTQRDASKWCTGEKLIFPNENSWIDISSCHGLIQVVWASSAFVHYTDPAQDSKSTTLVGSQHFTRKFLCLSRIPTLHTQILTPVQDPNTSHAKPCAVNPYTGSSSQQCQHPENSDISLCQCRLPTLHIQILTLCRFPTIQAIPYAGAGFQQFTHKFLCLYRL</sequence>
<dbReference type="InterPro" id="IPR046798">
    <property type="entry name" value="2OG-FeII_Oxy_6"/>
</dbReference>
<keyword evidence="3" id="KW-1185">Reference proteome</keyword>
<organism evidence="2 3">
    <name type="scientific">Austropuccinia psidii MF-1</name>
    <dbReference type="NCBI Taxonomy" id="1389203"/>
    <lineage>
        <taxon>Eukaryota</taxon>
        <taxon>Fungi</taxon>
        <taxon>Dikarya</taxon>
        <taxon>Basidiomycota</taxon>
        <taxon>Pucciniomycotina</taxon>
        <taxon>Pucciniomycetes</taxon>
        <taxon>Pucciniales</taxon>
        <taxon>Sphaerophragmiaceae</taxon>
        <taxon>Austropuccinia</taxon>
    </lineage>
</organism>
<dbReference type="AlphaFoldDB" id="A0A9Q3BUP5"/>
<dbReference type="Pfam" id="PF20515">
    <property type="entry name" value="2OG-FeII_Oxy_6"/>
    <property type="match status" value="1"/>
</dbReference>
<name>A0A9Q3BUP5_9BASI</name>
<proteinExistence type="predicted"/>
<reference evidence="2" key="1">
    <citation type="submission" date="2021-03" db="EMBL/GenBank/DDBJ databases">
        <title>Draft genome sequence of rust myrtle Austropuccinia psidii MF-1, a brazilian biotype.</title>
        <authorList>
            <person name="Quecine M.C."/>
            <person name="Pachon D.M.R."/>
            <person name="Bonatelli M.L."/>
            <person name="Correr F.H."/>
            <person name="Franceschini L.M."/>
            <person name="Leite T.F."/>
            <person name="Margarido G.R.A."/>
            <person name="Almeida C.A."/>
            <person name="Ferrarezi J.A."/>
            <person name="Labate C.A."/>
        </authorList>
    </citation>
    <scope>NUCLEOTIDE SEQUENCE</scope>
    <source>
        <strain evidence="2">MF-1</strain>
    </source>
</reference>
<evidence type="ECO:0000259" key="1">
    <source>
        <dbReference type="Pfam" id="PF20515"/>
    </source>
</evidence>
<comment type="caution">
    <text evidence="2">The sequence shown here is derived from an EMBL/GenBank/DDBJ whole genome shotgun (WGS) entry which is preliminary data.</text>
</comment>